<comment type="caution">
    <text evidence="1">The sequence shown here is derived from an EMBL/GenBank/DDBJ whole genome shotgun (WGS) entry which is preliminary data.</text>
</comment>
<gene>
    <name evidence="1" type="ORF">AMECASPLE_015861</name>
</gene>
<proteinExistence type="predicted"/>
<accession>A0ABV1A8F4</accession>
<sequence>MDRRRMGKPTSVLFDFFRIMRYEQAGDAAFALGFFSQDDKEPADPPPAPPSSPPALMIECLWLSLGGTSSDGGFRFVRIMQQGISCCPEAQLCFHFNLTGGNKIALELHPVTVRPLDLISLPLSHGMDVSKREALFQIRQRLLHSWPFL</sequence>
<evidence type="ECO:0000313" key="1">
    <source>
        <dbReference type="EMBL" id="MEQ2314814.1"/>
    </source>
</evidence>
<keyword evidence="2" id="KW-1185">Reference proteome</keyword>
<protein>
    <submittedName>
        <fullName evidence="1">Uncharacterized protein</fullName>
    </submittedName>
</protein>
<dbReference type="Proteomes" id="UP001469553">
    <property type="component" value="Unassembled WGS sequence"/>
</dbReference>
<dbReference type="EMBL" id="JAHRIP010085774">
    <property type="protein sequence ID" value="MEQ2314814.1"/>
    <property type="molecule type" value="Genomic_DNA"/>
</dbReference>
<evidence type="ECO:0000313" key="2">
    <source>
        <dbReference type="Proteomes" id="UP001469553"/>
    </source>
</evidence>
<reference evidence="1 2" key="1">
    <citation type="submission" date="2021-06" db="EMBL/GenBank/DDBJ databases">
        <authorList>
            <person name="Palmer J.M."/>
        </authorList>
    </citation>
    <scope>NUCLEOTIDE SEQUENCE [LARGE SCALE GENOMIC DNA]</scope>
    <source>
        <strain evidence="1 2">AS_MEX2019</strain>
        <tissue evidence="1">Muscle</tissue>
    </source>
</reference>
<organism evidence="1 2">
    <name type="scientific">Ameca splendens</name>
    <dbReference type="NCBI Taxonomy" id="208324"/>
    <lineage>
        <taxon>Eukaryota</taxon>
        <taxon>Metazoa</taxon>
        <taxon>Chordata</taxon>
        <taxon>Craniata</taxon>
        <taxon>Vertebrata</taxon>
        <taxon>Euteleostomi</taxon>
        <taxon>Actinopterygii</taxon>
        <taxon>Neopterygii</taxon>
        <taxon>Teleostei</taxon>
        <taxon>Neoteleostei</taxon>
        <taxon>Acanthomorphata</taxon>
        <taxon>Ovalentaria</taxon>
        <taxon>Atherinomorphae</taxon>
        <taxon>Cyprinodontiformes</taxon>
        <taxon>Goodeidae</taxon>
        <taxon>Ameca</taxon>
    </lineage>
</organism>
<name>A0ABV1A8F4_9TELE</name>